<evidence type="ECO:0000313" key="3">
    <source>
        <dbReference type="Proteomes" id="UP000233837"/>
    </source>
</evidence>
<name>A0A2I0W226_9ASPA</name>
<keyword evidence="3" id="KW-1185">Reference proteome</keyword>
<feature type="compositionally biased region" description="Basic and acidic residues" evidence="1">
    <location>
        <begin position="56"/>
        <end position="79"/>
    </location>
</feature>
<feature type="compositionally biased region" description="Basic and acidic residues" evidence="1">
    <location>
        <begin position="23"/>
        <end position="39"/>
    </location>
</feature>
<organism evidence="2 3">
    <name type="scientific">Dendrobium catenatum</name>
    <dbReference type="NCBI Taxonomy" id="906689"/>
    <lineage>
        <taxon>Eukaryota</taxon>
        <taxon>Viridiplantae</taxon>
        <taxon>Streptophyta</taxon>
        <taxon>Embryophyta</taxon>
        <taxon>Tracheophyta</taxon>
        <taxon>Spermatophyta</taxon>
        <taxon>Magnoliopsida</taxon>
        <taxon>Liliopsida</taxon>
        <taxon>Asparagales</taxon>
        <taxon>Orchidaceae</taxon>
        <taxon>Epidendroideae</taxon>
        <taxon>Malaxideae</taxon>
        <taxon>Dendrobiinae</taxon>
        <taxon>Dendrobium</taxon>
    </lineage>
</organism>
<reference evidence="2 3" key="1">
    <citation type="journal article" date="2016" name="Sci. Rep.">
        <title>The Dendrobium catenatum Lindl. genome sequence provides insights into polysaccharide synthase, floral development and adaptive evolution.</title>
        <authorList>
            <person name="Zhang G.Q."/>
            <person name="Xu Q."/>
            <person name="Bian C."/>
            <person name="Tsai W.C."/>
            <person name="Yeh C.M."/>
            <person name="Liu K.W."/>
            <person name="Yoshida K."/>
            <person name="Zhang L.S."/>
            <person name="Chang S.B."/>
            <person name="Chen F."/>
            <person name="Shi Y."/>
            <person name="Su Y.Y."/>
            <person name="Zhang Y.Q."/>
            <person name="Chen L.J."/>
            <person name="Yin Y."/>
            <person name="Lin M."/>
            <person name="Huang H."/>
            <person name="Deng H."/>
            <person name="Wang Z.W."/>
            <person name="Zhu S.L."/>
            <person name="Zhao X."/>
            <person name="Deng C."/>
            <person name="Niu S.C."/>
            <person name="Huang J."/>
            <person name="Wang M."/>
            <person name="Liu G.H."/>
            <person name="Yang H.J."/>
            <person name="Xiao X.J."/>
            <person name="Hsiao Y.Y."/>
            <person name="Wu W.L."/>
            <person name="Chen Y.Y."/>
            <person name="Mitsuda N."/>
            <person name="Ohme-Takagi M."/>
            <person name="Luo Y.B."/>
            <person name="Van de Peer Y."/>
            <person name="Liu Z.J."/>
        </authorList>
    </citation>
    <scope>NUCLEOTIDE SEQUENCE [LARGE SCALE GENOMIC DNA]</scope>
    <source>
        <tissue evidence="2">The whole plant</tissue>
    </source>
</reference>
<accession>A0A2I0W226</accession>
<gene>
    <name evidence="2" type="ORF">MA16_Dca027510</name>
</gene>
<evidence type="ECO:0000256" key="1">
    <source>
        <dbReference type="SAM" id="MobiDB-lite"/>
    </source>
</evidence>
<feature type="region of interest" description="Disordered" evidence="1">
    <location>
        <begin position="1"/>
        <end position="88"/>
    </location>
</feature>
<sequence length="88" mass="9872">MRTHGNPRNEEGFRFGKLADVAEPDKASRKERDLDDPSKKLGSPSQFNPIPPNRGGRIDKRSARTTKPYEENEKEKRASLGEPPTPSV</sequence>
<evidence type="ECO:0000313" key="2">
    <source>
        <dbReference type="EMBL" id="PKU69716.1"/>
    </source>
</evidence>
<proteinExistence type="predicted"/>
<dbReference type="EMBL" id="KZ503007">
    <property type="protein sequence ID" value="PKU69716.1"/>
    <property type="molecule type" value="Genomic_DNA"/>
</dbReference>
<protein>
    <submittedName>
        <fullName evidence="2">Uncharacterized protein</fullName>
    </submittedName>
</protein>
<dbReference type="AlphaFoldDB" id="A0A2I0W226"/>
<dbReference type="Proteomes" id="UP000233837">
    <property type="component" value="Unassembled WGS sequence"/>
</dbReference>
<reference evidence="2 3" key="2">
    <citation type="journal article" date="2017" name="Nature">
        <title>The Apostasia genome and the evolution of orchids.</title>
        <authorList>
            <person name="Zhang G.Q."/>
            <person name="Liu K.W."/>
            <person name="Li Z."/>
            <person name="Lohaus R."/>
            <person name="Hsiao Y.Y."/>
            <person name="Niu S.C."/>
            <person name="Wang J.Y."/>
            <person name="Lin Y.C."/>
            <person name="Xu Q."/>
            <person name="Chen L.J."/>
            <person name="Yoshida K."/>
            <person name="Fujiwara S."/>
            <person name="Wang Z.W."/>
            <person name="Zhang Y.Q."/>
            <person name="Mitsuda N."/>
            <person name="Wang M."/>
            <person name="Liu G.H."/>
            <person name="Pecoraro L."/>
            <person name="Huang H.X."/>
            <person name="Xiao X.J."/>
            <person name="Lin M."/>
            <person name="Wu X.Y."/>
            <person name="Wu W.L."/>
            <person name="Chen Y.Y."/>
            <person name="Chang S.B."/>
            <person name="Sakamoto S."/>
            <person name="Ohme-Takagi M."/>
            <person name="Yagi M."/>
            <person name="Zeng S.J."/>
            <person name="Shen C.Y."/>
            <person name="Yeh C.M."/>
            <person name="Luo Y.B."/>
            <person name="Tsai W.C."/>
            <person name="Van de Peer Y."/>
            <person name="Liu Z.J."/>
        </authorList>
    </citation>
    <scope>NUCLEOTIDE SEQUENCE [LARGE SCALE GENOMIC DNA]</scope>
    <source>
        <tissue evidence="2">The whole plant</tissue>
    </source>
</reference>